<dbReference type="EMBL" id="JACJID010000004">
    <property type="protein sequence ID" value="MBA8928186.1"/>
    <property type="molecule type" value="Genomic_DNA"/>
</dbReference>
<organism evidence="2 3">
    <name type="scientific">Kutzneria viridogrisea</name>
    <dbReference type="NCBI Taxonomy" id="47990"/>
    <lineage>
        <taxon>Bacteria</taxon>
        <taxon>Bacillati</taxon>
        <taxon>Actinomycetota</taxon>
        <taxon>Actinomycetes</taxon>
        <taxon>Pseudonocardiales</taxon>
        <taxon>Pseudonocardiaceae</taxon>
        <taxon>Kutzneria</taxon>
    </lineage>
</organism>
<evidence type="ECO:0000259" key="1">
    <source>
        <dbReference type="Pfam" id="PF12680"/>
    </source>
</evidence>
<dbReference type="Proteomes" id="UP000517916">
    <property type="component" value="Unassembled WGS sequence"/>
</dbReference>
<dbReference type="Pfam" id="PF12680">
    <property type="entry name" value="SnoaL_2"/>
    <property type="match status" value="1"/>
</dbReference>
<reference evidence="2 3" key="1">
    <citation type="submission" date="2020-08" db="EMBL/GenBank/DDBJ databases">
        <title>Genomic Encyclopedia of Archaeal and Bacterial Type Strains, Phase II (KMG-II): from individual species to whole genera.</title>
        <authorList>
            <person name="Goeker M."/>
        </authorList>
    </citation>
    <scope>NUCLEOTIDE SEQUENCE [LARGE SCALE GENOMIC DNA]</scope>
    <source>
        <strain evidence="2 3">DSM 43850</strain>
    </source>
</reference>
<name>A0ABR6BMR8_9PSEU</name>
<comment type="caution">
    <text evidence="2">The sequence shown here is derived from an EMBL/GenBank/DDBJ whole genome shotgun (WGS) entry which is preliminary data.</text>
</comment>
<dbReference type="InterPro" id="IPR037401">
    <property type="entry name" value="SnoaL-like"/>
</dbReference>
<proteinExistence type="predicted"/>
<evidence type="ECO:0000313" key="2">
    <source>
        <dbReference type="EMBL" id="MBA8928186.1"/>
    </source>
</evidence>
<dbReference type="SUPFAM" id="SSF54427">
    <property type="entry name" value="NTF2-like"/>
    <property type="match status" value="1"/>
</dbReference>
<evidence type="ECO:0000313" key="3">
    <source>
        <dbReference type="Proteomes" id="UP000517916"/>
    </source>
</evidence>
<accession>A0ABR6BMR8</accession>
<dbReference type="Gene3D" id="3.10.450.50">
    <property type="match status" value="1"/>
</dbReference>
<keyword evidence="3" id="KW-1185">Reference proteome</keyword>
<dbReference type="InterPro" id="IPR032710">
    <property type="entry name" value="NTF2-like_dom_sf"/>
</dbReference>
<feature type="domain" description="SnoaL-like" evidence="1">
    <location>
        <begin position="16"/>
        <end position="129"/>
    </location>
</feature>
<dbReference type="RefSeq" id="WP_182838774.1">
    <property type="nucleotide sequence ID" value="NZ_BAAABQ010000030.1"/>
</dbReference>
<sequence length="141" mass="15064">MSATPQEIFGRYLHAGALTRDADALAELFTEDGVFEAPLVPAGHVFPSRLAGREAIRAGMAAYYQRTAGAPRGPAAGGTVDVAKSGYVLHHTADPEVFIAEIDTVFDVAGKTVTMSLVQIFRLRDGRIALLRDYFAPDTVA</sequence>
<protein>
    <submittedName>
        <fullName evidence="2">Ketosteroid isomerase-like protein</fullName>
    </submittedName>
</protein>
<gene>
    <name evidence="2" type="ORF">BC739_005403</name>
</gene>